<dbReference type="InterPro" id="IPR036908">
    <property type="entry name" value="RlpA-like_sf"/>
</dbReference>
<name>A0A0C9Y8K9_9AGAR</name>
<dbReference type="PANTHER" id="PTHR31836">
    <property type="match status" value="1"/>
</dbReference>
<feature type="chain" id="PRO_5002217361" description="RlpA-like protein double-psi beta-barrel domain-containing protein" evidence="3">
    <location>
        <begin position="21"/>
        <end position="253"/>
    </location>
</feature>
<feature type="region of interest" description="Disordered" evidence="2">
    <location>
        <begin position="154"/>
        <end position="225"/>
    </location>
</feature>
<dbReference type="OrthoDB" id="623670at2759"/>
<dbReference type="AlphaFoldDB" id="A0A0C9Y8K9"/>
<dbReference type="InterPro" id="IPR051477">
    <property type="entry name" value="Expansin_CellWall"/>
</dbReference>
<dbReference type="CDD" id="cd22191">
    <property type="entry name" value="DPBB_RlpA_EXP_N-like"/>
    <property type="match status" value="1"/>
</dbReference>
<evidence type="ECO:0000256" key="2">
    <source>
        <dbReference type="SAM" id="MobiDB-lite"/>
    </source>
</evidence>
<keyword evidence="1 3" id="KW-0732">Signal</keyword>
<evidence type="ECO:0008006" key="6">
    <source>
        <dbReference type="Google" id="ProtNLM"/>
    </source>
</evidence>
<feature type="signal peptide" evidence="3">
    <location>
        <begin position="1"/>
        <end position="20"/>
    </location>
</feature>
<reference evidence="4 5" key="1">
    <citation type="submission" date="2014-04" db="EMBL/GenBank/DDBJ databases">
        <authorList>
            <consortium name="DOE Joint Genome Institute"/>
            <person name="Kuo A."/>
            <person name="Kohler A."/>
            <person name="Nagy L.G."/>
            <person name="Floudas D."/>
            <person name="Copeland A."/>
            <person name="Barry K.W."/>
            <person name="Cichocki N."/>
            <person name="Veneault-Fourrey C."/>
            <person name="LaButti K."/>
            <person name="Lindquist E.A."/>
            <person name="Lipzen A."/>
            <person name="Lundell T."/>
            <person name="Morin E."/>
            <person name="Murat C."/>
            <person name="Sun H."/>
            <person name="Tunlid A."/>
            <person name="Henrissat B."/>
            <person name="Grigoriev I.V."/>
            <person name="Hibbett D.S."/>
            <person name="Martin F."/>
            <person name="Nordberg H.P."/>
            <person name="Cantor M.N."/>
            <person name="Hua S.X."/>
        </authorList>
    </citation>
    <scope>NUCLEOTIDE SEQUENCE [LARGE SCALE GENOMIC DNA]</scope>
    <source>
        <strain evidence="4 5">LaAM-08-1</strain>
    </source>
</reference>
<dbReference type="Gene3D" id="2.40.40.10">
    <property type="entry name" value="RlpA-like domain"/>
    <property type="match status" value="1"/>
</dbReference>
<evidence type="ECO:0000256" key="3">
    <source>
        <dbReference type="SAM" id="SignalP"/>
    </source>
</evidence>
<evidence type="ECO:0000313" key="4">
    <source>
        <dbReference type="EMBL" id="KIK06512.1"/>
    </source>
</evidence>
<evidence type="ECO:0000256" key="1">
    <source>
        <dbReference type="ARBA" id="ARBA00022729"/>
    </source>
</evidence>
<dbReference type="EMBL" id="KN838552">
    <property type="protein sequence ID" value="KIK06512.1"/>
    <property type="molecule type" value="Genomic_DNA"/>
</dbReference>
<dbReference type="HOGENOM" id="CLU_047639_0_1_1"/>
<dbReference type="Proteomes" id="UP000054477">
    <property type="component" value="Unassembled WGS sequence"/>
</dbReference>
<evidence type="ECO:0000313" key="5">
    <source>
        <dbReference type="Proteomes" id="UP000054477"/>
    </source>
</evidence>
<dbReference type="PANTHER" id="PTHR31836:SF28">
    <property type="entry name" value="SRCR DOMAIN-CONTAINING PROTEIN-RELATED"/>
    <property type="match status" value="1"/>
</dbReference>
<keyword evidence="5" id="KW-1185">Reference proteome</keyword>
<proteinExistence type="predicted"/>
<gene>
    <name evidence="4" type="ORF">K443DRAFT_129793</name>
</gene>
<accession>A0A0C9Y8K9</accession>
<protein>
    <recommendedName>
        <fullName evidence="6">RlpA-like protein double-psi beta-barrel domain-containing protein</fullName>
    </recommendedName>
</protein>
<organism evidence="4 5">
    <name type="scientific">Laccaria amethystina LaAM-08-1</name>
    <dbReference type="NCBI Taxonomy" id="1095629"/>
    <lineage>
        <taxon>Eukaryota</taxon>
        <taxon>Fungi</taxon>
        <taxon>Dikarya</taxon>
        <taxon>Basidiomycota</taxon>
        <taxon>Agaricomycotina</taxon>
        <taxon>Agaricomycetes</taxon>
        <taxon>Agaricomycetidae</taxon>
        <taxon>Agaricales</taxon>
        <taxon>Agaricineae</taxon>
        <taxon>Hydnangiaceae</taxon>
        <taxon>Laccaria</taxon>
    </lineage>
</organism>
<reference evidence="5" key="2">
    <citation type="submission" date="2015-01" db="EMBL/GenBank/DDBJ databases">
        <title>Evolutionary Origins and Diversification of the Mycorrhizal Mutualists.</title>
        <authorList>
            <consortium name="DOE Joint Genome Institute"/>
            <consortium name="Mycorrhizal Genomics Consortium"/>
            <person name="Kohler A."/>
            <person name="Kuo A."/>
            <person name="Nagy L.G."/>
            <person name="Floudas D."/>
            <person name="Copeland A."/>
            <person name="Barry K.W."/>
            <person name="Cichocki N."/>
            <person name="Veneault-Fourrey C."/>
            <person name="LaButti K."/>
            <person name="Lindquist E.A."/>
            <person name="Lipzen A."/>
            <person name="Lundell T."/>
            <person name="Morin E."/>
            <person name="Murat C."/>
            <person name="Riley R."/>
            <person name="Ohm R."/>
            <person name="Sun H."/>
            <person name="Tunlid A."/>
            <person name="Henrissat B."/>
            <person name="Grigoriev I.V."/>
            <person name="Hibbett D.S."/>
            <person name="Martin F."/>
        </authorList>
    </citation>
    <scope>NUCLEOTIDE SEQUENCE [LARGE SCALE GENOMIC DNA]</scope>
    <source>
        <strain evidence="5">LaAM-08-1</strain>
    </source>
</reference>
<dbReference type="STRING" id="1095629.A0A0C9Y8K9"/>
<dbReference type="SUPFAM" id="SSF50685">
    <property type="entry name" value="Barwin-like endoglucanases"/>
    <property type="match status" value="1"/>
</dbReference>
<sequence length="253" mass="26005">MKSLGLSTILALSLPFAALAGHINQHFNRHQEVARRAPAEVQLQKRFDSARWSYYETQTGNAGACGQFLSDSDFIVALNTPQYGSGSPGPQCFKTITMSYGGKSTTARIMDQCPGCPYGGLDLSPGLFAFFAPLGTGIIYGTWNFGDSAPAPAPTTTYKAPAPTTTWKPSPTSTWSPPPTTSTTKTSSSSSSSSSSLSSSPAAASSPSAKHSGTSSSAPAASVAAGQGPNALDNLNQVFIRIGGIIVVGASAN</sequence>